<dbReference type="GO" id="GO:0016491">
    <property type="term" value="F:oxidoreductase activity"/>
    <property type="evidence" value="ECO:0007669"/>
    <property type="project" value="UniProtKB-KW"/>
</dbReference>
<evidence type="ECO:0000259" key="6">
    <source>
        <dbReference type="PROSITE" id="PS51387"/>
    </source>
</evidence>
<keyword evidence="3" id="KW-0732">Signal</keyword>
<feature type="domain" description="FAD-binding PCMH-type" evidence="6">
    <location>
        <begin position="44"/>
        <end position="218"/>
    </location>
</feature>
<evidence type="ECO:0000256" key="3">
    <source>
        <dbReference type="ARBA" id="ARBA00022729"/>
    </source>
</evidence>
<dbReference type="PANTHER" id="PTHR42973">
    <property type="entry name" value="BINDING OXIDOREDUCTASE, PUTATIVE (AFU_ORTHOLOGUE AFUA_1G17690)-RELATED"/>
    <property type="match status" value="1"/>
</dbReference>
<dbReference type="InterPro" id="IPR016169">
    <property type="entry name" value="FAD-bd_PCMH_sub2"/>
</dbReference>
<keyword evidence="2" id="KW-0285">Flavoprotein</keyword>
<name>A0A2K0T9N1_9HYPO</name>
<accession>A0A2K0T9N1</accession>
<dbReference type="SUPFAM" id="SSF56176">
    <property type="entry name" value="FAD-binding/transporter-associated domain-like"/>
    <property type="match status" value="1"/>
</dbReference>
<comment type="similarity">
    <text evidence="1">Belongs to the oxygen-dependent FAD-linked oxidoreductase family.</text>
</comment>
<dbReference type="InterPro" id="IPR050416">
    <property type="entry name" value="FAD-linked_Oxidoreductase"/>
</dbReference>
<gene>
    <name evidence="7" type="ORF">TGAMA5MH_05918</name>
</gene>
<sequence>MYIRDAAFAAANLTALYAPYLSKNTEIILPSDAAWNTSVEQRWTIFAPPTYLGAIKPATEQDVATIVQISNSNGIPFMATGAGHGASVTLETFKNGIDIDLGNFNTVTVDEKNSLVTIGGSAQFQQVYDPLFAAGKEFPTGGGPCVGVLGATLGGGVTRLMGVHGMVVDLMQSVNIVTADGKLLTASATENSDLFWAVRGAGHNFGIITSATFTAPSLRNNGQYLNADFAFPASANRSLFEAVEAFNDNLPAELALQITVTPGPGITFNAVYFGAKADGMALLQPFLDLPSTKQNISVVPWNELPNVQGFGTDFGTCNKNSETDFYGMGLKNINAATYGSFFDELAEFYTQNPTISPVWVTQRYSTKQALTVPVNATAYAHRELGAHQLFLTSVTNPTDAATLSTFMKNARNEFQTTAGTSELSIYVNYAHGDEGPAVLYGDNLSRLQQLKKKWDPNGRFNSYNPIS</sequence>
<evidence type="ECO:0000256" key="5">
    <source>
        <dbReference type="ARBA" id="ARBA00023002"/>
    </source>
</evidence>
<dbReference type="AlphaFoldDB" id="A0A2K0T9N1"/>
<evidence type="ECO:0000256" key="4">
    <source>
        <dbReference type="ARBA" id="ARBA00022827"/>
    </source>
</evidence>
<dbReference type="Proteomes" id="UP000236546">
    <property type="component" value="Unassembled WGS sequence"/>
</dbReference>
<dbReference type="InterPro" id="IPR036318">
    <property type="entry name" value="FAD-bd_PCMH-like_sf"/>
</dbReference>
<dbReference type="PANTHER" id="PTHR42973:SF32">
    <property type="entry name" value="FAD-LINKED OXIDOREDUCTASE AFOF"/>
    <property type="match status" value="1"/>
</dbReference>
<dbReference type="InterPro" id="IPR006094">
    <property type="entry name" value="Oxid_FAD_bind_N"/>
</dbReference>
<dbReference type="InterPro" id="IPR012951">
    <property type="entry name" value="BBE"/>
</dbReference>
<keyword evidence="4" id="KW-0274">FAD</keyword>
<dbReference type="Pfam" id="PF01565">
    <property type="entry name" value="FAD_binding_4"/>
    <property type="match status" value="1"/>
</dbReference>
<comment type="caution">
    <text evidence="7">The sequence shown here is derived from an EMBL/GenBank/DDBJ whole genome shotgun (WGS) entry which is preliminary data.</text>
</comment>
<dbReference type="PROSITE" id="PS51387">
    <property type="entry name" value="FAD_PCMH"/>
    <property type="match status" value="1"/>
</dbReference>
<dbReference type="Pfam" id="PF08031">
    <property type="entry name" value="BBE"/>
    <property type="match status" value="1"/>
</dbReference>
<dbReference type="OrthoDB" id="415825at2759"/>
<dbReference type="Gene3D" id="3.40.462.20">
    <property type="match status" value="1"/>
</dbReference>
<protein>
    <recommendedName>
        <fullName evidence="6">FAD-binding PCMH-type domain-containing protein</fullName>
    </recommendedName>
</protein>
<dbReference type="InterPro" id="IPR016166">
    <property type="entry name" value="FAD-bd_PCMH"/>
</dbReference>
<keyword evidence="5" id="KW-0560">Oxidoreductase</keyword>
<dbReference type="EMBL" id="MTYH01000051">
    <property type="protein sequence ID" value="PNP42236.1"/>
    <property type="molecule type" value="Genomic_DNA"/>
</dbReference>
<evidence type="ECO:0000313" key="7">
    <source>
        <dbReference type="EMBL" id="PNP42236.1"/>
    </source>
</evidence>
<evidence type="ECO:0000256" key="1">
    <source>
        <dbReference type="ARBA" id="ARBA00005466"/>
    </source>
</evidence>
<organism evidence="7 8">
    <name type="scientific">Trichoderma gamsii</name>
    <dbReference type="NCBI Taxonomy" id="398673"/>
    <lineage>
        <taxon>Eukaryota</taxon>
        <taxon>Fungi</taxon>
        <taxon>Dikarya</taxon>
        <taxon>Ascomycota</taxon>
        <taxon>Pezizomycotina</taxon>
        <taxon>Sordariomycetes</taxon>
        <taxon>Hypocreomycetidae</taxon>
        <taxon>Hypocreales</taxon>
        <taxon>Hypocreaceae</taxon>
        <taxon>Trichoderma</taxon>
    </lineage>
</organism>
<dbReference type="InterPro" id="IPR016164">
    <property type="entry name" value="FAD-linked_Oxase-like_C"/>
</dbReference>
<dbReference type="Gene3D" id="3.30.465.10">
    <property type="match status" value="1"/>
</dbReference>
<evidence type="ECO:0000256" key="2">
    <source>
        <dbReference type="ARBA" id="ARBA00022630"/>
    </source>
</evidence>
<dbReference type="GO" id="GO:0071949">
    <property type="term" value="F:FAD binding"/>
    <property type="evidence" value="ECO:0007669"/>
    <property type="project" value="InterPro"/>
</dbReference>
<evidence type="ECO:0000313" key="8">
    <source>
        <dbReference type="Proteomes" id="UP000236546"/>
    </source>
</evidence>
<reference evidence="7 8" key="1">
    <citation type="submission" date="2017-02" db="EMBL/GenBank/DDBJ databases">
        <title>Genomes of Trichoderma spp. with biocontrol activity.</title>
        <authorList>
            <person name="Gardiner D."/>
            <person name="Kazan K."/>
            <person name="Vos C."/>
            <person name="Harvey P."/>
        </authorList>
    </citation>
    <scope>NUCLEOTIDE SEQUENCE [LARGE SCALE GENOMIC DNA]</scope>
    <source>
        <strain evidence="7 8">A5MH</strain>
    </source>
</reference>
<proteinExistence type="inferred from homology"/>
<dbReference type="SUPFAM" id="SSF55103">
    <property type="entry name" value="FAD-linked oxidases, C-terminal domain"/>
    <property type="match status" value="1"/>
</dbReference>